<dbReference type="PANTHER" id="PTHR30336">
    <property type="entry name" value="INNER MEMBRANE PROTEIN, PROBABLE PERMEASE"/>
    <property type="match status" value="1"/>
</dbReference>
<dbReference type="PANTHER" id="PTHR30336:SF20">
    <property type="entry name" value="DUF218 DOMAIN-CONTAINING PROTEIN"/>
    <property type="match status" value="1"/>
</dbReference>
<dbReference type="InterPro" id="IPR003848">
    <property type="entry name" value="DUF218"/>
</dbReference>
<sequence length="222" mass="24913">MSDDFSALPQTVKSDLRTLWDYHDMHHEPRPCDIGVGLGSHDIGVAVFTAELYHRQMLPRIVFSGANAPTTIDRFPRGEAVHYREEATRRGVPAEVILVEPCATNTGENIQFTRRLLASQGVHPASIMLITRPYQQRRAFATCKKLWPEPEVICASRPLPLEEYVASIGDTARVINMIVGDTQRITEYPKQGFAIPQEMPDEVEAAYQRLVDAGFTSRLLPV</sequence>
<dbReference type="CDD" id="cd06259">
    <property type="entry name" value="YdcF-like"/>
    <property type="match status" value="1"/>
</dbReference>
<name>A0ABV6UDS3_9ACTN</name>
<dbReference type="RefSeq" id="WP_394304316.1">
    <property type="nucleotide sequence ID" value="NZ_JBHMQT010000072.1"/>
</dbReference>
<proteinExistence type="predicted"/>
<feature type="domain" description="DUF218" evidence="1">
    <location>
        <begin position="49"/>
        <end position="151"/>
    </location>
</feature>
<dbReference type="Pfam" id="PF02698">
    <property type="entry name" value="DUF218"/>
    <property type="match status" value="1"/>
</dbReference>
<comment type="caution">
    <text evidence="2">The sequence shown here is derived from an EMBL/GenBank/DDBJ whole genome shotgun (WGS) entry which is preliminary data.</text>
</comment>
<evidence type="ECO:0000313" key="2">
    <source>
        <dbReference type="EMBL" id="MFC0866323.1"/>
    </source>
</evidence>
<dbReference type="InterPro" id="IPR014729">
    <property type="entry name" value="Rossmann-like_a/b/a_fold"/>
</dbReference>
<organism evidence="2 3">
    <name type="scientific">Sphaerimonospora cavernae</name>
    <dbReference type="NCBI Taxonomy" id="1740611"/>
    <lineage>
        <taxon>Bacteria</taxon>
        <taxon>Bacillati</taxon>
        <taxon>Actinomycetota</taxon>
        <taxon>Actinomycetes</taxon>
        <taxon>Streptosporangiales</taxon>
        <taxon>Streptosporangiaceae</taxon>
        <taxon>Sphaerimonospora</taxon>
    </lineage>
</organism>
<dbReference type="EMBL" id="JBHMQT010000072">
    <property type="protein sequence ID" value="MFC0866323.1"/>
    <property type="molecule type" value="Genomic_DNA"/>
</dbReference>
<evidence type="ECO:0000313" key="3">
    <source>
        <dbReference type="Proteomes" id="UP001589870"/>
    </source>
</evidence>
<keyword evidence="3" id="KW-1185">Reference proteome</keyword>
<gene>
    <name evidence="2" type="ORF">ACFHYQ_28925</name>
</gene>
<dbReference type="Proteomes" id="UP001589870">
    <property type="component" value="Unassembled WGS sequence"/>
</dbReference>
<dbReference type="Gene3D" id="3.40.50.620">
    <property type="entry name" value="HUPs"/>
    <property type="match status" value="1"/>
</dbReference>
<accession>A0ABV6UDS3</accession>
<evidence type="ECO:0000259" key="1">
    <source>
        <dbReference type="Pfam" id="PF02698"/>
    </source>
</evidence>
<protein>
    <submittedName>
        <fullName evidence="2">YdcF family protein</fullName>
    </submittedName>
</protein>
<reference evidence="2 3" key="1">
    <citation type="submission" date="2024-09" db="EMBL/GenBank/DDBJ databases">
        <authorList>
            <person name="Sun Q."/>
            <person name="Mori K."/>
        </authorList>
    </citation>
    <scope>NUCLEOTIDE SEQUENCE [LARGE SCALE GENOMIC DNA]</scope>
    <source>
        <strain evidence="2 3">TBRC 1851</strain>
    </source>
</reference>
<dbReference type="InterPro" id="IPR051599">
    <property type="entry name" value="Cell_Envelope_Assoc"/>
</dbReference>